<name>A0A1M4ELW3_9ACTN</name>
<proteinExistence type="predicted"/>
<sequence>MAAIVLCRDAADFAARAGTWAPGRPFPLLDCPALGRYRSLFPDGPLPGAEREERPGVVVSVGDAAAAGRMLAAATGREHHRVEPEHLLKRLAGHAGELVAVVGLAEDLTAAGDWPGASGATVGVLTARGLPSLACLVYRSLTVGAVGEDRVFIASHPMLEDSESADTVEFAGLDVVRERRLKVVVVRSLGKECCVGLPDGIICGRSDPIDGPLPPFEPHYRHMPCMKGEGCHRADLTEDQRLPAADVHATVVFTHSCGSIGVGANLYPNHLALALGFMEGTAVAVVGAMGVHIVQRSAQAEFESALADGLPLGRVVERLAERVHPINGYLNRFGLLGDPGLVVPWPSGRAALRSTPVPRADETVVRRLAELHNVILPRLERLPWLEPVADAVEITGLREQVRELSADLLAPGLAERVTRLEDEVADFQVRTVRQVAAGIYVSGWNYGGPCLDGLRQVAQRDEPCPGCLRDTAVLVTLRHAVHDGLTVRTLQCRRCGDIWWSSESGEPTVVLHGPVDVDAVRGSVARPVREIRNGGGERLRGGIGFAFALRKRFGLPPETCSPVSVGPYGSVTYTAETDLINYRPRPDVHTSVFVAILNGHYLASAMMLRLS</sequence>
<reference evidence="1" key="1">
    <citation type="submission" date="2016-04" db="EMBL/GenBank/DDBJ databases">
        <authorList>
            <person name="Evans L.H."/>
            <person name="Alamgir A."/>
            <person name="Owens N."/>
            <person name="Weber N.D."/>
            <person name="Virtaneva K."/>
            <person name="Barbian K."/>
            <person name="Babar A."/>
            <person name="Rosenke K."/>
        </authorList>
    </citation>
    <scope>NUCLEOTIDE SEQUENCE</scope>
    <source>
        <strain evidence="1">Nono1</strain>
    </source>
</reference>
<accession>A0A1M4ELW3</accession>
<organism evidence="1">
    <name type="scientific">Nonomuraea gerenzanensis</name>
    <dbReference type="NCBI Taxonomy" id="93944"/>
    <lineage>
        <taxon>Bacteria</taxon>
        <taxon>Bacillati</taxon>
        <taxon>Actinomycetota</taxon>
        <taxon>Actinomycetes</taxon>
        <taxon>Streptosporangiales</taxon>
        <taxon>Streptosporangiaceae</taxon>
        <taxon>Nonomuraea</taxon>
    </lineage>
</organism>
<dbReference type="RefSeq" id="WP_225268461.1">
    <property type="nucleotide sequence ID" value="NZ_CP084058.1"/>
</dbReference>
<protein>
    <submittedName>
        <fullName evidence="1">Uncharacterized protein</fullName>
    </submittedName>
</protein>
<dbReference type="AlphaFoldDB" id="A0A1M4ELW3"/>
<dbReference type="EMBL" id="LT559118">
    <property type="protein sequence ID" value="SBO99822.1"/>
    <property type="molecule type" value="Genomic_DNA"/>
</dbReference>
<evidence type="ECO:0000313" key="1">
    <source>
        <dbReference type="EMBL" id="SBO99822.1"/>
    </source>
</evidence>
<gene>
    <name evidence="1" type="ORF">BN4615_P9338</name>
</gene>